<reference evidence="1" key="2">
    <citation type="journal article" date="2015" name="Fish Shellfish Immunol.">
        <title>Early steps in the European eel (Anguilla anguilla)-Vibrio vulnificus interaction in the gills: Role of the RtxA13 toxin.</title>
        <authorList>
            <person name="Callol A."/>
            <person name="Pajuelo D."/>
            <person name="Ebbesson L."/>
            <person name="Teles M."/>
            <person name="MacKenzie S."/>
            <person name="Amaro C."/>
        </authorList>
    </citation>
    <scope>NUCLEOTIDE SEQUENCE</scope>
</reference>
<organism evidence="1">
    <name type="scientific">Anguilla anguilla</name>
    <name type="common">European freshwater eel</name>
    <name type="synonym">Muraena anguilla</name>
    <dbReference type="NCBI Taxonomy" id="7936"/>
    <lineage>
        <taxon>Eukaryota</taxon>
        <taxon>Metazoa</taxon>
        <taxon>Chordata</taxon>
        <taxon>Craniata</taxon>
        <taxon>Vertebrata</taxon>
        <taxon>Euteleostomi</taxon>
        <taxon>Actinopterygii</taxon>
        <taxon>Neopterygii</taxon>
        <taxon>Teleostei</taxon>
        <taxon>Anguilliformes</taxon>
        <taxon>Anguillidae</taxon>
        <taxon>Anguilla</taxon>
    </lineage>
</organism>
<dbReference type="AlphaFoldDB" id="A0A0E9WEE7"/>
<dbReference type="EMBL" id="GBXM01020719">
    <property type="protein sequence ID" value="JAH87858.1"/>
    <property type="molecule type" value="Transcribed_RNA"/>
</dbReference>
<sequence length="41" mass="5050">MWPDQIGFVSYGLDIHHFPIYFHLKRTNCQNMRHLIEFCKL</sequence>
<reference evidence="1" key="1">
    <citation type="submission" date="2014-11" db="EMBL/GenBank/DDBJ databases">
        <authorList>
            <person name="Amaro Gonzalez C."/>
        </authorList>
    </citation>
    <scope>NUCLEOTIDE SEQUENCE</scope>
</reference>
<evidence type="ECO:0000313" key="1">
    <source>
        <dbReference type="EMBL" id="JAH87858.1"/>
    </source>
</evidence>
<proteinExistence type="predicted"/>
<protein>
    <submittedName>
        <fullName evidence="1">Uncharacterized protein</fullName>
    </submittedName>
</protein>
<accession>A0A0E9WEE7</accession>
<name>A0A0E9WEE7_ANGAN</name>